<proteinExistence type="predicted"/>
<keyword evidence="3" id="KW-1185">Reference proteome</keyword>
<dbReference type="PANTHER" id="PTHR36833">
    <property type="entry name" value="SLR0610 PROTEIN-RELATED"/>
    <property type="match status" value="1"/>
</dbReference>
<dbReference type="AlphaFoldDB" id="A0AAN2CAG1"/>
<organism evidence="2 3">
    <name type="scientific">Vulcanimicrobium alpinum</name>
    <dbReference type="NCBI Taxonomy" id="3016050"/>
    <lineage>
        <taxon>Bacteria</taxon>
        <taxon>Bacillati</taxon>
        <taxon>Vulcanimicrobiota</taxon>
        <taxon>Vulcanimicrobiia</taxon>
        <taxon>Vulcanimicrobiales</taxon>
        <taxon>Vulcanimicrobiaceae</taxon>
        <taxon>Vulcanimicrobium</taxon>
    </lineage>
</organism>
<dbReference type="KEGG" id="vab:WPS_25950"/>
<feature type="transmembrane region" description="Helical" evidence="1">
    <location>
        <begin position="199"/>
        <end position="221"/>
    </location>
</feature>
<dbReference type="InterPro" id="IPR010390">
    <property type="entry name" value="ABC-2_transporter-like"/>
</dbReference>
<evidence type="ECO:0000313" key="3">
    <source>
        <dbReference type="Proteomes" id="UP001317532"/>
    </source>
</evidence>
<dbReference type="PANTHER" id="PTHR36833:SF1">
    <property type="entry name" value="INTEGRAL MEMBRANE TRANSPORT PROTEIN"/>
    <property type="match status" value="1"/>
</dbReference>
<feature type="transmembrane region" description="Helical" evidence="1">
    <location>
        <begin position="141"/>
        <end position="171"/>
    </location>
</feature>
<keyword evidence="1" id="KW-0472">Membrane</keyword>
<dbReference type="EMBL" id="AP025523">
    <property type="protein sequence ID" value="BDE07319.1"/>
    <property type="molecule type" value="Genomic_DNA"/>
</dbReference>
<dbReference type="Proteomes" id="UP001317532">
    <property type="component" value="Chromosome"/>
</dbReference>
<feature type="transmembrane region" description="Helical" evidence="1">
    <location>
        <begin position="119"/>
        <end position="135"/>
    </location>
</feature>
<evidence type="ECO:0000256" key="1">
    <source>
        <dbReference type="SAM" id="Phobius"/>
    </source>
</evidence>
<reference evidence="2 3" key="1">
    <citation type="journal article" date="2022" name="ISME Commun">
        <title>Vulcanimicrobium alpinus gen. nov. sp. nov., the first cultivated representative of the candidate phylum 'Eremiobacterota', is a metabolically versatile aerobic anoxygenic phototroph.</title>
        <authorList>
            <person name="Yabe S."/>
            <person name="Muto K."/>
            <person name="Abe K."/>
            <person name="Yokota A."/>
            <person name="Staudigel H."/>
            <person name="Tebo B.M."/>
        </authorList>
    </citation>
    <scope>NUCLEOTIDE SEQUENCE [LARGE SCALE GENOMIC DNA]</scope>
    <source>
        <strain evidence="2 3">WC8-2</strain>
    </source>
</reference>
<feature type="transmembrane region" description="Helical" evidence="1">
    <location>
        <begin position="64"/>
        <end position="88"/>
    </location>
</feature>
<feature type="transmembrane region" description="Helical" evidence="1">
    <location>
        <begin position="24"/>
        <end position="44"/>
    </location>
</feature>
<name>A0AAN2CAG1_UNVUL</name>
<keyword evidence="1" id="KW-0812">Transmembrane</keyword>
<accession>A0AAN2CAG1</accession>
<evidence type="ECO:0000313" key="2">
    <source>
        <dbReference type="EMBL" id="BDE07319.1"/>
    </source>
</evidence>
<protein>
    <submittedName>
        <fullName evidence="2">ABC transporter permease</fullName>
    </submittedName>
</protein>
<gene>
    <name evidence="2" type="ORF">WPS_25950</name>
</gene>
<sequence length="265" mass="30513">MYLTTYARYWRINLLTMLEYRANFLMWFGFTIVYHGTAIAALWITLRNFPSINGWNFRDTAFMYGLWMLGHGLHNTFFFTVGGVPEFVREGRFDRFLVRPLDPLFQALTVPQQIWPDELILAIVYFCVVTVYAGVHVDWLFIAYVPFVALGGALIDFGINLAIATASFWFTRIDSLRWVFMSLEQEFSRYPISIYQRGVRLVLAFVLPFAFMNYFPATFLLHKSETGLSLNPAVGLLTPVVGAACFAIAYLFWRVGIDRYQGTGS</sequence>
<dbReference type="Pfam" id="PF06182">
    <property type="entry name" value="ABC2_membrane_6"/>
    <property type="match status" value="1"/>
</dbReference>
<dbReference type="RefSeq" id="WP_317994920.1">
    <property type="nucleotide sequence ID" value="NZ_AP025523.1"/>
</dbReference>
<feature type="transmembrane region" description="Helical" evidence="1">
    <location>
        <begin position="233"/>
        <end position="253"/>
    </location>
</feature>
<keyword evidence="1" id="KW-1133">Transmembrane helix</keyword>